<dbReference type="InterPro" id="IPR018679">
    <property type="entry name" value="DUF2161"/>
</dbReference>
<name>A0A1B2E455_9BACL</name>
<dbReference type="KEGG" id="pib:BBD41_20545"/>
<dbReference type="Pfam" id="PF09929">
    <property type="entry name" value="DUF2161"/>
    <property type="match status" value="2"/>
</dbReference>
<accession>A0A1B2E455</accession>
<protein>
    <submittedName>
        <fullName evidence="1">Uncharacterized protein</fullName>
    </submittedName>
</protein>
<sequence>MAIKHEAELYAPLKAFFEINGYEVKGEVRNCDLVGMKEGADEPLIVEMKKTFNLALLLQGLERLKLTPYVYLAVEKSRAKKGAVNQRWSELTGLCGQLGLGLITVTFYKTKAPFVEVLCEPEIAVTRGRTAIRRKERLLNEFRERSGDYNTGGVTRAKLVTAYREKTLRVAAALYGAEHEQREALRMSGEASAAVEGYTAAPLPGISPAAVRDRSGVGSAAAILQRNYYGWFRRVSRGRYLLTPAGVQALADYANVLESANMTGLNVLPSERRR</sequence>
<gene>
    <name evidence="1" type="ORF">BBD41_20545</name>
</gene>
<evidence type="ECO:0000313" key="1">
    <source>
        <dbReference type="EMBL" id="ANY74755.1"/>
    </source>
</evidence>
<dbReference type="AlphaFoldDB" id="A0A1B2E455"/>
<reference evidence="1" key="1">
    <citation type="submission" date="2016-08" db="EMBL/GenBank/DDBJ databases">
        <title>Complete Genome Seqeunce of Paenibacillus sp. nov. IHBB 9852 from high altitute lake of Indian trans-Himalayas.</title>
        <authorList>
            <person name="Kiran S."/>
            <person name="Swarnkar M.K."/>
            <person name="Rana A."/>
            <person name="Tewari R."/>
            <person name="Gulati A."/>
        </authorList>
    </citation>
    <scope>NUCLEOTIDE SEQUENCE [LARGE SCALE GENOMIC DNA]</scope>
    <source>
        <strain evidence="1">IHBB 9852</strain>
    </source>
</reference>
<organism evidence="1">
    <name type="scientific">Paenibacillus ihbetae</name>
    <dbReference type="NCBI Taxonomy" id="1870820"/>
    <lineage>
        <taxon>Bacteria</taxon>
        <taxon>Bacillati</taxon>
        <taxon>Bacillota</taxon>
        <taxon>Bacilli</taxon>
        <taxon>Bacillales</taxon>
        <taxon>Paenibacillaceae</taxon>
        <taxon>Paenibacillus</taxon>
    </lineage>
</organism>
<proteinExistence type="predicted"/>
<dbReference type="EMBL" id="CP016809">
    <property type="protein sequence ID" value="ANY74755.1"/>
    <property type="molecule type" value="Genomic_DNA"/>
</dbReference>
<dbReference type="RefSeq" id="WP_099478595.1">
    <property type="nucleotide sequence ID" value="NZ_CP016809.1"/>
</dbReference>